<evidence type="ECO:0000313" key="3">
    <source>
        <dbReference type="Proteomes" id="UP000704960"/>
    </source>
</evidence>
<name>A0A932YWK4_9BACT</name>
<evidence type="ECO:0000256" key="1">
    <source>
        <dbReference type="SAM" id="MobiDB-lite"/>
    </source>
</evidence>
<organism evidence="2 3">
    <name type="scientific">Candidatus Sungiibacteriota bacterium</name>
    <dbReference type="NCBI Taxonomy" id="2750080"/>
    <lineage>
        <taxon>Bacteria</taxon>
        <taxon>Candidatus Sungiibacteriota</taxon>
    </lineage>
</organism>
<sequence length="179" mass="19022">MKSLFYLALIGAVAYGIIHYVPAETRQRAVAAVGLSGFFEETLPSFLRSKLSIPENPVVKRERLLGELSAAIGGVASELGAIDSQTISLAPPAERTPAKSKNPAPLLTSQDIRQRLEKTKELLTESEAVLGELKQANPQQGFIAQTAERLLDKILPPTESNRDSAGVGGDAAGATLCLE</sequence>
<feature type="region of interest" description="Disordered" evidence="1">
    <location>
        <begin position="92"/>
        <end position="111"/>
    </location>
</feature>
<dbReference type="EMBL" id="JACQMJ010000005">
    <property type="protein sequence ID" value="MBI4132229.1"/>
    <property type="molecule type" value="Genomic_DNA"/>
</dbReference>
<gene>
    <name evidence="2" type="ORF">HY474_01210</name>
</gene>
<accession>A0A932YWK4</accession>
<comment type="caution">
    <text evidence="2">The sequence shown here is derived from an EMBL/GenBank/DDBJ whole genome shotgun (WGS) entry which is preliminary data.</text>
</comment>
<proteinExistence type="predicted"/>
<dbReference type="AlphaFoldDB" id="A0A932YWK4"/>
<dbReference type="Proteomes" id="UP000704960">
    <property type="component" value="Unassembled WGS sequence"/>
</dbReference>
<evidence type="ECO:0000313" key="2">
    <source>
        <dbReference type="EMBL" id="MBI4132229.1"/>
    </source>
</evidence>
<protein>
    <submittedName>
        <fullName evidence="2">Uncharacterized protein</fullName>
    </submittedName>
</protein>
<reference evidence="2" key="1">
    <citation type="submission" date="2020-07" db="EMBL/GenBank/DDBJ databases">
        <title>Huge and variable diversity of episymbiotic CPR bacteria and DPANN archaea in groundwater ecosystems.</title>
        <authorList>
            <person name="He C.Y."/>
            <person name="Keren R."/>
            <person name="Whittaker M."/>
            <person name="Farag I.F."/>
            <person name="Doudna J."/>
            <person name="Cate J.H.D."/>
            <person name="Banfield J.F."/>
        </authorList>
    </citation>
    <scope>NUCLEOTIDE SEQUENCE</scope>
    <source>
        <strain evidence="2">NC_groundwater_1226_Ag_S-0.1um_59_124</strain>
    </source>
</reference>